<organism evidence="11 12">
    <name type="scientific">Stylophora pistillata</name>
    <name type="common">Smooth cauliflower coral</name>
    <dbReference type="NCBI Taxonomy" id="50429"/>
    <lineage>
        <taxon>Eukaryota</taxon>
        <taxon>Metazoa</taxon>
        <taxon>Cnidaria</taxon>
        <taxon>Anthozoa</taxon>
        <taxon>Hexacorallia</taxon>
        <taxon>Scleractinia</taxon>
        <taxon>Astrocoeniina</taxon>
        <taxon>Pocilloporidae</taxon>
        <taxon>Stylophora</taxon>
    </lineage>
</organism>
<keyword evidence="7" id="KW-0067">ATP-binding</keyword>
<dbReference type="OrthoDB" id="5984309at2759"/>
<keyword evidence="5" id="KW-0547">Nucleotide-binding</keyword>
<sequence length="728" mass="83081">MSVLKAVVSFYRTGEERPSERYKARLKVQEEHRTLSAFKKNVIDFLGLNEQARKFGLGQFDLKLYRLAKISGKIENYSLSTQQQLDLELPLLLDSDSESELNKGVSDFRKRLKANPVKYEAYKQKERKRKQKVRKKEKKTAGANADRKRKLNRQRVRRFRARKKKEVEKSRKCGIAEPVYKTPQALGKAISRVKPVLQHSPWKRKAVVMKLAAKKMPVERSPNCIPAETVKLVESFFLLDSVSRQAPGKQDFVTVRVNGKKQQMQKRHLLWSLEETYALFKKEHSLVKIGLTLIPRFVCLGSVTNAHSGLRLCLIEEDLNLMVTWYQWERVVQKMDGKESYSVVKRMEKVASALCKAVKVSFISSEELDKSPDLLDLSSCFQEAPAIPGISKYHCIEPQENGQIRFRIYSSQPDYVELGDQHKKSDPDSEESDNATTTGDDFKIKTIAWERFERAVGIVLAREIWKEGGSLWHQDIVNVPCNSFQSEHWFALVVMPKKKQMVTLDSKAGDFVKPTIHDALLKMGSFLVELGVCGSGKELKIPAPLLTQGSRNGILLIDSTCLPLRWPRTTVARALAKKDRQPWLLALHKVIERWSKRSESGVLACSALKEQYRQTILFGAEASSDNPPYCSNGDKRQKLSKPSPFYCLVVLLQGSKDVVRERMEKRQEHFMPLSLLDSQFETLEEPVTCDEYSALHVSVDQTVEEIINDILRTLKAKCGVKVSIHSTV</sequence>
<evidence type="ECO:0000256" key="1">
    <source>
        <dbReference type="ARBA" id="ARBA00004875"/>
    </source>
</evidence>
<evidence type="ECO:0000313" key="12">
    <source>
        <dbReference type="Proteomes" id="UP000225706"/>
    </source>
</evidence>
<reference evidence="12" key="1">
    <citation type="journal article" date="2017" name="bioRxiv">
        <title>Comparative analysis of the genomes of Stylophora pistillata and Acropora digitifera provides evidence for extensive differences between species of corals.</title>
        <authorList>
            <person name="Voolstra C.R."/>
            <person name="Li Y."/>
            <person name="Liew Y.J."/>
            <person name="Baumgarten S."/>
            <person name="Zoccola D."/>
            <person name="Flot J.-F."/>
            <person name="Tambutte S."/>
            <person name="Allemand D."/>
            <person name="Aranda M."/>
        </authorList>
    </citation>
    <scope>NUCLEOTIDE SEQUENCE [LARGE SCALE GENOMIC DNA]</scope>
</reference>
<keyword evidence="6 11" id="KW-0418">Kinase</keyword>
<dbReference type="UniPathway" id="UPA00792"/>
<feature type="compositionally biased region" description="Basic residues" evidence="10">
    <location>
        <begin position="125"/>
        <end position="138"/>
    </location>
</feature>
<gene>
    <name evidence="11" type="primary">IDNK</name>
    <name evidence="11" type="ORF">AWC38_SpisGene7595</name>
</gene>
<dbReference type="STRING" id="50429.A0A2B4SGW1"/>
<dbReference type="Gene3D" id="3.40.50.300">
    <property type="entry name" value="P-loop containing nucleotide triphosphate hydrolases"/>
    <property type="match status" value="1"/>
</dbReference>
<evidence type="ECO:0000256" key="3">
    <source>
        <dbReference type="ARBA" id="ARBA00012054"/>
    </source>
</evidence>
<dbReference type="EMBL" id="LSMT01000097">
    <property type="protein sequence ID" value="PFX27712.1"/>
    <property type="molecule type" value="Genomic_DNA"/>
</dbReference>
<keyword evidence="12" id="KW-1185">Reference proteome</keyword>
<feature type="region of interest" description="Disordered" evidence="10">
    <location>
        <begin position="418"/>
        <end position="438"/>
    </location>
</feature>
<keyword evidence="4" id="KW-0808">Transferase</keyword>
<evidence type="ECO:0000256" key="5">
    <source>
        <dbReference type="ARBA" id="ARBA00022741"/>
    </source>
</evidence>
<dbReference type="InterPro" id="IPR027417">
    <property type="entry name" value="P-loop_NTPase"/>
</dbReference>
<dbReference type="InterPro" id="IPR006001">
    <property type="entry name" value="Therm_gnt_kin"/>
</dbReference>
<feature type="region of interest" description="Disordered" evidence="10">
    <location>
        <begin position="123"/>
        <end position="152"/>
    </location>
</feature>
<dbReference type="PANTHER" id="PTHR43442">
    <property type="entry name" value="GLUCONOKINASE-RELATED"/>
    <property type="match status" value="1"/>
</dbReference>
<dbReference type="GO" id="GO:0005737">
    <property type="term" value="C:cytoplasm"/>
    <property type="evidence" value="ECO:0007669"/>
    <property type="project" value="TreeGrafter"/>
</dbReference>
<dbReference type="GO" id="GO:0005524">
    <property type="term" value="F:ATP binding"/>
    <property type="evidence" value="ECO:0007669"/>
    <property type="project" value="UniProtKB-KW"/>
</dbReference>
<evidence type="ECO:0000256" key="9">
    <source>
        <dbReference type="ARBA" id="ARBA00048090"/>
    </source>
</evidence>
<evidence type="ECO:0000313" key="11">
    <source>
        <dbReference type="EMBL" id="PFX27712.1"/>
    </source>
</evidence>
<comment type="similarity">
    <text evidence="2">Belongs to the gluconokinase GntK/GntV family.</text>
</comment>
<name>A0A2B4SGW1_STYPI</name>
<dbReference type="CDD" id="cd02021">
    <property type="entry name" value="GntK"/>
    <property type="match status" value="1"/>
</dbReference>
<evidence type="ECO:0000256" key="2">
    <source>
        <dbReference type="ARBA" id="ARBA00008420"/>
    </source>
</evidence>
<comment type="caution">
    <text evidence="11">The sequence shown here is derived from an EMBL/GenBank/DDBJ whole genome shotgun (WGS) entry which is preliminary data.</text>
</comment>
<evidence type="ECO:0000256" key="4">
    <source>
        <dbReference type="ARBA" id="ARBA00022679"/>
    </source>
</evidence>
<dbReference type="EC" id="2.7.1.12" evidence="3"/>
<dbReference type="SUPFAM" id="SSF52540">
    <property type="entry name" value="P-loop containing nucleoside triphosphate hydrolases"/>
    <property type="match status" value="1"/>
</dbReference>
<proteinExistence type="inferred from homology"/>
<dbReference type="AlphaFoldDB" id="A0A2B4SGW1"/>
<dbReference type="GO" id="GO:0005975">
    <property type="term" value="P:carbohydrate metabolic process"/>
    <property type="evidence" value="ECO:0007669"/>
    <property type="project" value="InterPro"/>
</dbReference>
<dbReference type="Proteomes" id="UP000225706">
    <property type="component" value="Unassembled WGS sequence"/>
</dbReference>
<dbReference type="GO" id="GO:0046316">
    <property type="term" value="F:gluconokinase activity"/>
    <property type="evidence" value="ECO:0007669"/>
    <property type="project" value="UniProtKB-EC"/>
</dbReference>
<dbReference type="PANTHER" id="PTHR43442:SF3">
    <property type="entry name" value="GLUCONOKINASE-RELATED"/>
    <property type="match status" value="1"/>
</dbReference>
<evidence type="ECO:0000256" key="6">
    <source>
        <dbReference type="ARBA" id="ARBA00022777"/>
    </source>
</evidence>
<evidence type="ECO:0000256" key="7">
    <source>
        <dbReference type="ARBA" id="ARBA00022840"/>
    </source>
</evidence>
<accession>A0A2B4SGW1</accession>
<comment type="pathway">
    <text evidence="1">Carbohydrate acid metabolism; D-gluconate degradation.</text>
</comment>
<comment type="catalytic activity">
    <reaction evidence="9">
        <text>D-gluconate + ATP = 6-phospho-D-gluconate + ADP + H(+)</text>
        <dbReference type="Rhea" id="RHEA:19433"/>
        <dbReference type="ChEBI" id="CHEBI:15378"/>
        <dbReference type="ChEBI" id="CHEBI:18391"/>
        <dbReference type="ChEBI" id="CHEBI:30616"/>
        <dbReference type="ChEBI" id="CHEBI:58759"/>
        <dbReference type="ChEBI" id="CHEBI:456216"/>
        <dbReference type="EC" id="2.7.1.12"/>
    </reaction>
</comment>
<evidence type="ECO:0000256" key="8">
    <source>
        <dbReference type="ARBA" id="ARBA00029835"/>
    </source>
</evidence>
<protein>
    <recommendedName>
        <fullName evidence="3">gluconokinase</fullName>
        <ecNumber evidence="3">2.7.1.12</ecNumber>
    </recommendedName>
    <alternativeName>
        <fullName evidence="8">Gluconate kinase</fullName>
    </alternativeName>
</protein>
<evidence type="ECO:0000256" key="10">
    <source>
        <dbReference type="SAM" id="MobiDB-lite"/>
    </source>
</evidence>